<dbReference type="Proteomes" id="UP001500831">
    <property type="component" value="Unassembled WGS sequence"/>
</dbReference>
<evidence type="ECO:0000256" key="1">
    <source>
        <dbReference type="SAM" id="MobiDB-lite"/>
    </source>
</evidence>
<reference evidence="4 5" key="1">
    <citation type="journal article" date="2019" name="Int. J. Syst. Evol. Microbiol.">
        <title>The Global Catalogue of Microorganisms (GCM) 10K type strain sequencing project: providing services to taxonomists for standard genome sequencing and annotation.</title>
        <authorList>
            <consortium name="The Broad Institute Genomics Platform"/>
            <consortium name="The Broad Institute Genome Sequencing Center for Infectious Disease"/>
            <person name="Wu L."/>
            <person name="Ma J."/>
        </authorList>
    </citation>
    <scope>NUCLEOTIDE SEQUENCE [LARGE SCALE GENOMIC DNA]</scope>
    <source>
        <strain evidence="4 5">JCM 6242</strain>
    </source>
</reference>
<protein>
    <recommendedName>
        <fullName evidence="6">Mercuric ion transport protein</fullName>
    </recommendedName>
</protein>
<evidence type="ECO:0000313" key="4">
    <source>
        <dbReference type="EMBL" id="GAA2865760.1"/>
    </source>
</evidence>
<evidence type="ECO:0000256" key="3">
    <source>
        <dbReference type="SAM" id="SignalP"/>
    </source>
</evidence>
<feature type="region of interest" description="Disordered" evidence="1">
    <location>
        <begin position="83"/>
        <end position="108"/>
    </location>
</feature>
<keyword evidence="2" id="KW-0472">Membrane</keyword>
<keyword evidence="3" id="KW-0732">Signal</keyword>
<keyword evidence="5" id="KW-1185">Reference proteome</keyword>
<name>A0ABN3VX59_9ACTN</name>
<feature type="transmembrane region" description="Helical" evidence="2">
    <location>
        <begin position="47"/>
        <end position="68"/>
    </location>
</feature>
<evidence type="ECO:0000256" key="2">
    <source>
        <dbReference type="SAM" id="Phobius"/>
    </source>
</evidence>
<keyword evidence="2" id="KW-1133">Transmembrane helix</keyword>
<sequence>MPTSSDPKRRKRPLPAGLTGLAALACAACCALPVLSAAGVIGGAGAVALTDAMPTVAVALTGLAVLTWGPAWMVRRRKQTTGCAGGAGCGCQGRAHQHTESGPLQSQP</sequence>
<comment type="caution">
    <text evidence="4">The sequence shown here is derived from an EMBL/GenBank/DDBJ whole genome shotgun (WGS) entry which is preliminary data.</text>
</comment>
<organism evidence="4 5">
    <name type="scientific">Streptosporangium fragile</name>
    <dbReference type="NCBI Taxonomy" id="46186"/>
    <lineage>
        <taxon>Bacteria</taxon>
        <taxon>Bacillati</taxon>
        <taxon>Actinomycetota</taxon>
        <taxon>Actinomycetes</taxon>
        <taxon>Streptosporangiales</taxon>
        <taxon>Streptosporangiaceae</taxon>
        <taxon>Streptosporangium</taxon>
    </lineage>
</organism>
<gene>
    <name evidence="4" type="ORF">GCM10010517_25170</name>
</gene>
<accession>A0ABN3VX59</accession>
<evidence type="ECO:0000313" key="5">
    <source>
        <dbReference type="Proteomes" id="UP001500831"/>
    </source>
</evidence>
<proteinExistence type="predicted"/>
<evidence type="ECO:0008006" key="6">
    <source>
        <dbReference type="Google" id="ProtNLM"/>
    </source>
</evidence>
<feature type="chain" id="PRO_5047397657" description="Mercuric ion transport protein" evidence="3">
    <location>
        <begin position="28"/>
        <end position="108"/>
    </location>
</feature>
<keyword evidence="2" id="KW-0812">Transmembrane</keyword>
<dbReference type="EMBL" id="BAAAVI010000014">
    <property type="protein sequence ID" value="GAA2865760.1"/>
    <property type="molecule type" value="Genomic_DNA"/>
</dbReference>
<feature type="signal peptide" evidence="3">
    <location>
        <begin position="1"/>
        <end position="27"/>
    </location>
</feature>